<dbReference type="InterPro" id="IPR006694">
    <property type="entry name" value="Fatty_acid_hydroxylase"/>
</dbReference>
<dbReference type="PANTHER" id="PTHR11863">
    <property type="entry name" value="STEROL DESATURASE"/>
    <property type="match status" value="1"/>
</dbReference>
<dbReference type="Proteomes" id="UP000663929">
    <property type="component" value="Chromosome"/>
</dbReference>
<feature type="domain" description="Fatty acid hydroxylase" evidence="6">
    <location>
        <begin position="104"/>
        <end position="239"/>
    </location>
</feature>
<comment type="subcellular location">
    <subcellularLocation>
        <location evidence="1">Membrane</location>
    </subcellularLocation>
</comment>
<keyword evidence="4 5" id="KW-0472">Membrane</keyword>
<evidence type="ECO:0000256" key="5">
    <source>
        <dbReference type="SAM" id="Phobius"/>
    </source>
</evidence>
<dbReference type="RefSeq" id="WP_237380333.1">
    <property type="nucleotide sequence ID" value="NZ_CP071793.1"/>
</dbReference>
<protein>
    <submittedName>
        <fullName evidence="7">Sterol desaturase family protein</fullName>
    </submittedName>
</protein>
<evidence type="ECO:0000313" key="7">
    <source>
        <dbReference type="EMBL" id="QTD50529.1"/>
    </source>
</evidence>
<feature type="transmembrane region" description="Helical" evidence="5">
    <location>
        <begin position="52"/>
        <end position="72"/>
    </location>
</feature>
<accession>A0A8A4TKJ3</accession>
<sequence>MWSQWNLWHVVSDPRGYFFWLVVVSLAVAALERLFPWRREQSPARRGIVQDLFFLIFNGHYAGMMLAMAAGWLTMWLERTLNLPLVSGPRSWNLLADTPLWVQFVVFFLLKDLLEYSIHNLLHRVPWLWQFHKLHHSIVEMDWIGNFRFHWMEIVVYRSLSYFPLVVLGVDGGVILTIAVIATLIGHLNHANLNWTYGPLGYIFNSPRFHIWHHDVIPHGGHGKNFAIVFSIWDWLFGTAYRPAAEQPDELGFDDLDRFPESLPRRLLYPWVR</sequence>
<keyword evidence="3 5" id="KW-1133">Transmembrane helix</keyword>
<dbReference type="GO" id="GO:0016491">
    <property type="term" value="F:oxidoreductase activity"/>
    <property type="evidence" value="ECO:0007669"/>
    <property type="project" value="InterPro"/>
</dbReference>
<reference evidence="7" key="1">
    <citation type="submission" date="2021-03" db="EMBL/GenBank/DDBJ databases">
        <title>Acanthopleuribacteraceae sp. M133.</title>
        <authorList>
            <person name="Wang G."/>
        </authorList>
    </citation>
    <scope>NUCLEOTIDE SEQUENCE</scope>
    <source>
        <strain evidence="7">M133</strain>
    </source>
</reference>
<dbReference type="AlphaFoldDB" id="A0A8A4TKJ3"/>
<evidence type="ECO:0000256" key="3">
    <source>
        <dbReference type="ARBA" id="ARBA00022989"/>
    </source>
</evidence>
<name>A0A8A4TKJ3_SULCO</name>
<dbReference type="KEGG" id="scor:J3U87_33515"/>
<dbReference type="GO" id="GO:0008610">
    <property type="term" value="P:lipid biosynthetic process"/>
    <property type="evidence" value="ECO:0007669"/>
    <property type="project" value="InterPro"/>
</dbReference>
<evidence type="ECO:0000259" key="6">
    <source>
        <dbReference type="Pfam" id="PF04116"/>
    </source>
</evidence>
<gene>
    <name evidence="7" type="ORF">J3U87_33515</name>
</gene>
<dbReference type="GO" id="GO:0016020">
    <property type="term" value="C:membrane"/>
    <property type="evidence" value="ECO:0007669"/>
    <property type="project" value="UniProtKB-SubCell"/>
</dbReference>
<feature type="transmembrane region" description="Helical" evidence="5">
    <location>
        <begin position="15"/>
        <end position="31"/>
    </location>
</feature>
<evidence type="ECO:0000256" key="2">
    <source>
        <dbReference type="ARBA" id="ARBA00022692"/>
    </source>
</evidence>
<dbReference type="Pfam" id="PF04116">
    <property type="entry name" value="FA_hydroxylase"/>
    <property type="match status" value="1"/>
</dbReference>
<feature type="transmembrane region" description="Helical" evidence="5">
    <location>
        <begin position="162"/>
        <end position="185"/>
    </location>
</feature>
<keyword evidence="8" id="KW-1185">Reference proteome</keyword>
<proteinExistence type="predicted"/>
<evidence type="ECO:0000256" key="1">
    <source>
        <dbReference type="ARBA" id="ARBA00004370"/>
    </source>
</evidence>
<organism evidence="7 8">
    <name type="scientific">Sulfidibacter corallicola</name>
    <dbReference type="NCBI Taxonomy" id="2818388"/>
    <lineage>
        <taxon>Bacteria</taxon>
        <taxon>Pseudomonadati</taxon>
        <taxon>Acidobacteriota</taxon>
        <taxon>Holophagae</taxon>
        <taxon>Acanthopleuribacterales</taxon>
        <taxon>Acanthopleuribacteraceae</taxon>
        <taxon>Sulfidibacter</taxon>
    </lineage>
</organism>
<dbReference type="InterPro" id="IPR050307">
    <property type="entry name" value="Sterol_Desaturase_Related"/>
</dbReference>
<keyword evidence="2 5" id="KW-0812">Transmembrane</keyword>
<dbReference type="GO" id="GO:0005506">
    <property type="term" value="F:iron ion binding"/>
    <property type="evidence" value="ECO:0007669"/>
    <property type="project" value="InterPro"/>
</dbReference>
<evidence type="ECO:0000256" key="4">
    <source>
        <dbReference type="ARBA" id="ARBA00023136"/>
    </source>
</evidence>
<evidence type="ECO:0000313" key="8">
    <source>
        <dbReference type="Proteomes" id="UP000663929"/>
    </source>
</evidence>
<dbReference type="EMBL" id="CP071793">
    <property type="protein sequence ID" value="QTD50529.1"/>
    <property type="molecule type" value="Genomic_DNA"/>
</dbReference>